<sequence length="143" mass="16480">MDELRHIGRKVNILSHKIVRRLDRKAANYGVTAIQAKIIGFIYLKSNNVEVFQKDIEEAFDIRRSSVSSVINLMEKNDLIKRVSVKEDGRLKKIILTDKAIELHNSIHSEIQKVESVFTDTMSSEELDNFSEILDRLIKKIAD</sequence>
<dbReference type="Proteomes" id="UP000486903">
    <property type="component" value="Unassembled WGS sequence"/>
</dbReference>
<dbReference type="Gene3D" id="1.10.10.10">
    <property type="entry name" value="Winged helix-like DNA-binding domain superfamily/Winged helix DNA-binding domain"/>
    <property type="match status" value="1"/>
</dbReference>
<dbReference type="RefSeq" id="WP_003373195.1">
    <property type="nucleotide sequence ID" value="NZ_JACBBA010000003.1"/>
</dbReference>
<dbReference type="SMART" id="SM00347">
    <property type="entry name" value="HTH_MARR"/>
    <property type="match status" value="1"/>
</dbReference>
<dbReference type="InterPro" id="IPR036390">
    <property type="entry name" value="WH_DNA-bd_sf"/>
</dbReference>
<evidence type="ECO:0000256" key="3">
    <source>
        <dbReference type="ARBA" id="ARBA00023163"/>
    </source>
</evidence>
<dbReference type="PROSITE" id="PS01117">
    <property type="entry name" value="HTH_MARR_1"/>
    <property type="match status" value="1"/>
</dbReference>
<evidence type="ECO:0000313" key="5">
    <source>
        <dbReference type="Proteomes" id="UP000486903"/>
    </source>
</evidence>
<evidence type="ECO:0000313" key="4">
    <source>
        <dbReference type="EMBL" id="NFV25577.1"/>
    </source>
</evidence>
<dbReference type="AlphaFoldDB" id="A0A6B4RVN1"/>
<dbReference type="PANTHER" id="PTHR42756:SF1">
    <property type="entry name" value="TRANSCRIPTIONAL REPRESSOR OF EMRAB OPERON"/>
    <property type="match status" value="1"/>
</dbReference>
<gene>
    <name evidence="4" type="ORF">FDG31_05245</name>
</gene>
<evidence type="ECO:0000256" key="2">
    <source>
        <dbReference type="ARBA" id="ARBA00023125"/>
    </source>
</evidence>
<dbReference type="PROSITE" id="PS50995">
    <property type="entry name" value="HTH_MARR_2"/>
    <property type="match status" value="1"/>
</dbReference>
<accession>A0A6B4RVN1</accession>
<proteinExistence type="predicted"/>
<dbReference type="GO" id="GO:0003700">
    <property type="term" value="F:DNA-binding transcription factor activity"/>
    <property type="evidence" value="ECO:0007669"/>
    <property type="project" value="InterPro"/>
</dbReference>
<protein>
    <submittedName>
        <fullName evidence="4">MarR family transcriptional regulator</fullName>
    </submittedName>
</protein>
<reference evidence="4 5" key="1">
    <citation type="submission" date="2019-04" db="EMBL/GenBank/DDBJ databases">
        <title>Genome sequencing of Clostridium botulinum Groups I-IV and Clostridium butyricum.</title>
        <authorList>
            <person name="Brunt J."/>
            <person name="Van Vliet A.H.M."/>
            <person name="Stringer S.C."/>
            <person name="Carter A.T."/>
            <person name="Peck M.W."/>
        </authorList>
    </citation>
    <scope>NUCLEOTIDE SEQUENCE [LARGE SCALE GENOMIC DNA]</scope>
    <source>
        <strain evidence="4 5">BL81</strain>
    </source>
</reference>
<keyword evidence="2" id="KW-0238">DNA-binding</keyword>
<dbReference type="EMBL" id="SXFB01000003">
    <property type="protein sequence ID" value="NFV25577.1"/>
    <property type="molecule type" value="Genomic_DNA"/>
</dbReference>
<organism evidence="4 5">
    <name type="scientific">Clostridium botulinum</name>
    <dbReference type="NCBI Taxonomy" id="1491"/>
    <lineage>
        <taxon>Bacteria</taxon>
        <taxon>Bacillati</taxon>
        <taxon>Bacillota</taxon>
        <taxon>Clostridia</taxon>
        <taxon>Eubacteriales</taxon>
        <taxon>Clostridiaceae</taxon>
        <taxon>Clostridium</taxon>
    </lineage>
</organism>
<keyword evidence="3" id="KW-0804">Transcription</keyword>
<dbReference type="PANTHER" id="PTHR42756">
    <property type="entry name" value="TRANSCRIPTIONAL REGULATOR, MARR"/>
    <property type="match status" value="1"/>
</dbReference>
<dbReference type="PRINTS" id="PR00598">
    <property type="entry name" value="HTHMARR"/>
</dbReference>
<comment type="caution">
    <text evidence="4">The sequence shown here is derived from an EMBL/GenBank/DDBJ whole genome shotgun (WGS) entry which is preliminary data.</text>
</comment>
<dbReference type="InterPro" id="IPR023187">
    <property type="entry name" value="Tscrpt_reg_MarR-type_CS"/>
</dbReference>
<dbReference type="InterPro" id="IPR036388">
    <property type="entry name" value="WH-like_DNA-bd_sf"/>
</dbReference>
<dbReference type="InterPro" id="IPR000835">
    <property type="entry name" value="HTH_MarR-typ"/>
</dbReference>
<keyword evidence="1" id="KW-0805">Transcription regulation</keyword>
<dbReference type="SUPFAM" id="SSF46785">
    <property type="entry name" value="Winged helix' DNA-binding domain"/>
    <property type="match status" value="1"/>
</dbReference>
<evidence type="ECO:0000256" key="1">
    <source>
        <dbReference type="ARBA" id="ARBA00023015"/>
    </source>
</evidence>
<dbReference type="Pfam" id="PF12802">
    <property type="entry name" value="MarR_2"/>
    <property type="match status" value="1"/>
</dbReference>
<name>A0A6B4RVN1_CLOBO</name>
<dbReference type="GO" id="GO:0003677">
    <property type="term" value="F:DNA binding"/>
    <property type="evidence" value="ECO:0007669"/>
    <property type="project" value="UniProtKB-KW"/>
</dbReference>